<name>A0A3S4WHX6_9ACTO</name>
<gene>
    <name evidence="3" type="ORF">NCTC11923_02000</name>
</gene>
<sequence length="580" mass="62353">MTEQNQRDTELTAAATSTPEAEESATADPAESSVEPSATSTEAGTQTGTDAGVDLDAPAPQAPSADPADAAEEAEPALEVPETTEPVESAEADQAQDAAPAAEDAPTEDAAPAAEEAQAASAQDDADPAAEDAPVQDAPVQDAPAAEADGQGGAPAAPAQAPVDPQEAMDAAKWGRVDGEGRVYVQDGGAEREVGQFPDAPVAEAMAFYVRRYLDLKATVDLFATRLPQLSVREIDSTLKSVEESLAEPAAVGDLEGLRARFNALKAVAAERRAAVAAERAAAKEQAFKERTAIVERAEAIAAQDPARTQWKSSGAELRELLETWKQAQRRGPRLDKASEDGLWKRFSHARTTFDRHRRQFFSELDAKQSKVKEAKEALIKRAEELQHSTDWAGTSAKYRDLMTEWKKAGRASRKEDDALWARFRAAQQVFFDARRAKDEAADAEFAENLKVKEALVAKAEALLPIKDVKAAKKALRPIQDAWDEAGRVPRSALRRIEGRMRAVEDAVREAENAEWRRSDPETKARAEGLAGQLEDAIASLEADLAKAQAAGDAKKIAEAEAALTARRAWLDQVRRSAKA</sequence>
<accession>A0A3S4WHX6</accession>
<dbReference type="RefSeq" id="WP_026427490.1">
    <property type="nucleotide sequence ID" value="NZ_CBCRWE010000031.1"/>
</dbReference>
<evidence type="ECO:0000313" key="3">
    <source>
        <dbReference type="EMBL" id="VEG75340.1"/>
    </source>
</evidence>
<evidence type="ECO:0000313" key="4">
    <source>
        <dbReference type="Proteomes" id="UP000276899"/>
    </source>
</evidence>
<dbReference type="Pfam" id="PF03993">
    <property type="entry name" value="DUF349"/>
    <property type="match status" value="3"/>
</dbReference>
<feature type="compositionally biased region" description="Low complexity" evidence="2">
    <location>
        <begin position="77"/>
        <end position="123"/>
    </location>
</feature>
<dbReference type="KEGG" id="asla:NCTC11923_02000"/>
<dbReference type="EMBL" id="LR134363">
    <property type="protein sequence ID" value="VEG75340.1"/>
    <property type="molecule type" value="Genomic_DNA"/>
</dbReference>
<dbReference type="InterPro" id="IPR007139">
    <property type="entry name" value="DUF349"/>
</dbReference>
<dbReference type="Proteomes" id="UP000276899">
    <property type="component" value="Chromosome"/>
</dbReference>
<keyword evidence="1" id="KW-0175">Coiled coil</keyword>
<feature type="compositionally biased region" description="Basic and acidic residues" evidence="2">
    <location>
        <begin position="1"/>
        <end position="10"/>
    </location>
</feature>
<organism evidence="3 4">
    <name type="scientific">Actinomyces slackii</name>
    <dbReference type="NCBI Taxonomy" id="52774"/>
    <lineage>
        <taxon>Bacteria</taxon>
        <taxon>Bacillati</taxon>
        <taxon>Actinomycetota</taxon>
        <taxon>Actinomycetes</taxon>
        <taxon>Actinomycetales</taxon>
        <taxon>Actinomycetaceae</taxon>
        <taxon>Actinomyces</taxon>
    </lineage>
</organism>
<feature type="coiled-coil region" evidence="1">
    <location>
        <begin position="494"/>
        <end position="551"/>
    </location>
</feature>
<keyword evidence="4" id="KW-1185">Reference proteome</keyword>
<proteinExistence type="predicted"/>
<feature type="region of interest" description="Disordered" evidence="2">
    <location>
        <begin position="1"/>
        <end position="175"/>
    </location>
</feature>
<feature type="compositionally biased region" description="Polar residues" evidence="2">
    <location>
        <begin position="34"/>
        <end position="49"/>
    </location>
</feature>
<evidence type="ECO:0000256" key="1">
    <source>
        <dbReference type="SAM" id="Coils"/>
    </source>
</evidence>
<reference evidence="3 4" key="1">
    <citation type="submission" date="2018-12" db="EMBL/GenBank/DDBJ databases">
        <authorList>
            <consortium name="Pathogen Informatics"/>
        </authorList>
    </citation>
    <scope>NUCLEOTIDE SEQUENCE [LARGE SCALE GENOMIC DNA]</scope>
    <source>
        <strain evidence="3 4">NCTC11923</strain>
    </source>
</reference>
<feature type="compositionally biased region" description="Low complexity" evidence="2">
    <location>
        <begin position="54"/>
        <end position="68"/>
    </location>
</feature>
<protein>
    <submittedName>
        <fullName evidence="3">Domain of Uncharacterized Function (DUF349)</fullName>
    </submittedName>
</protein>
<dbReference type="STRING" id="1278298.GCA_000428685_00434"/>
<feature type="compositionally biased region" description="Low complexity" evidence="2">
    <location>
        <begin position="131"/>
        <end position="168"/>
    </location>
</feature>
<dbReference type="AlphaFoldDB" id="A0A3S4WHX6"/>
<evidence type="ECO:0000256" key="2">
    <source>
        <dbReference type="SAM" id="MobiDB-lite"/>
    </source>
</evidence>